<organism evidence="2 3">
    <name type="scientific">Miscanthus lutarioriparius</name>
    <dbReference type="NCBI Taxonomy" id="422564"/>
    <lineage>
        <taxon>Eukaryota</taxon>
        <taxon>Viridiplantae</taxon>
        <taxon>Streptophyta</taxon>
        <taxon>Embryophyta</taxon>
        <taxon>Tracheophyta</taxon>
        <taxon>Spermatophyta</taxon>
        <taxon>Magnoliopsida</taxon>
        <taxon>Liliopsida</taxon>
        <taxon>Poales</taxon>
        <taxon>Poaceae</taxon>
        <taxon>PACMAD clade</taxon>
        <taxon>Panicoideae</taxon>
        <taxon>Andropogonodae</taxon>
        <taxon>Andropogoneae</taxon>
        <taxon>Saccharinae</taxon>
        <taxon>Miscanthus</taxon>
    </lineage>
</organism>
<comment type="caution">
    <text evidence="2">The sequence shown here is derived from an EMBL/GenBank/DDBJ whole genome shotgun (WGS) entry which is preliminary data.</text>
</comment>
<reference evidence="2" key="1">
    <citation type="submission" date="2020-10" db="EMBL/GenBank/DDBJ databases">
        <authorList>
            <person name="Han B."/>
            <person name="Lu T."/>
            <person name="Zhao Q."/>
            <person name="Huang X."/>
            <person name="Zhao Y."/>
        </authorList>
    </citation>
    <scope>NUCLEOTIDE SEQUENCE</scope>
</reference>
<protein>
    <submittedName>
        <fullName evidence="2">Uncharacterized protein</fullName>
    </submittedName>
</protein>
<accession>A0A811RBU9</accession>
<evidence type="ECO:0000313" key="2">
    <source>
        <dbReference type="EMBL" id="CAD6267696.1"/>
    </source>
</evidence>
<proteinExistence type="predicted"/>
<feature type="region of interest" description="Disordered" evidence="1">
    <location>
        <begin position="220"/>
        <end position="245"/>
    </location>
</feature>
<dbReference type="Proteomes" id="UP000604825">
    <property type="component" value="Unassembled WGS sequence"/>
</dbReference>
<evidence type="ECO:0000313" key="3">
    <source>
        <dbReference type="Proteomes" id="UP000604825"/>
    </source>
</evidence>
<feature type="compositionally biased region" description="Basic and acidic residues" evidence="1">
    <location>
        <begin position="66"/>
        <end position="106"/>
    </location>
</feature>
<feature type="compositionally biased region" description="Polar residues" evidence="1">
    <location>
        <begin position="220"/>
        <end position="231"/>
    </location>
</feature>
<keyword evidence="3" id="KW-1185">Reference proteome</keyword>
<evidence type="ECO:0000256" key="1">
    <source>
        <dbReference type="SAM" id="MobiDB-lite"/>
    </source>
</evidence>
<sequence length="441" mass="49857">MHIIVDELSLIRDEPVRVKINCRNPSAIRCDIEVFFNKVGHEIRFTVEDAVGKGPGPKGGPLGPGRNEDGQGKRDKWRPDDPSGGKKNDKFNSMGRLDRESGHGEVYHPKAGLVQISGSLEKSEIGSDKIWDATSQFLLEGANTEEQRRDNQRKLVAGEEKESLLFNQDKIPAGQIVIHGASGPYLMDRDKWPNLQLPQNIDSQKSNEEMLEGTEMVIDQSQDDSNLNLNSEAEDKRKPKDGTVVSLLDSGNEEEETIKESFADKELLDLVGGRDFTWKWSPAKGKSGGLLIGVNLSKLELEDFEVLDFCISMSVRDRVSNFRWLIVTVYGPAHHDRSGDFLRELGQGFPTSIQDMLLHWLPRRHGMAWSIWKNRNKMAIEKNYPSNPDAVIYAAIHYMQMWVDLQKECDKTKLDQMAKSLSEWMKNKEAFDGPSSDIFVM</sequence>
<dbReference type="AlphaFoldDB" id="A0A811RBU9"/>
<feature type="compositionally biased region" description="Gly residues" evidence="1">
    <location>
        <begin position="53"/>
        <end position="63"/>
    </location>
</feature>
<name>A0A811RBU9_9POAL</name>
<dbReference type="PANTHER" id="PTHR33170:SF2">
    <property type="entry name" value="OS12G0531500 PROTEIN"/>
    <property type="match status" value="1"/>
</dbReference>
<dbReference type="EMBL" id="CAJGYO010000014">
    <property type="protein sequence ID" value="CAD6267696.1"/>
    <property type="molecule type" value="Genomic_DNA"/>
</dbReference>
<feature type="region of interest" description="Disordered" evidence="1">
    <location>
        <begin position="49"/>
        <end position="106"/>
    </location>
</feature>
<dbReference type="PANTHER" id="PTHR33170">
    <property type="entry name" value="DUF4283 DOMAIN-CONTAINING PROTEIN-RELATED"/>
    <property type="match status" value="1"/>
</dbReference>
<gene>
    <name evidence="2" type="ORF">NCGR_LOCUS51001</name>
</gene>